<accession>A0AAV2SUB9</accession>
<keyword evidence="2" id="KW-1185">Reference proteome</keyword>
<proteinExistence type="predicted"/>
<comment type="caution">
    <text evidence="1">The sequence shown here is derived from an EMBL/GenBank/DDBJ whole genome shotgun (WGS) entry which is preliminary data.</text>
</comment>
<evidence type="ECO:0000313" key="2">
    <source>
        <dbReference type="Proteomes" id="UP001497623"/>
    </source>
</evidence>
<gene>
    <name evidence="1" type="ORF">MNOR_LOCUS40823</name>
</gene>
<evidence type="ECO:0000313" key="1">
    <source>
        <dbReference type="EMBL" id="CAL4242966.1"/>
    </source>
</evidence>
<reference evidence="1 2" key="1">
    <citation type="submission" date="2024-05" db="EMBL/GenBank/DDBJ databases">
        <authorList>
            <person name="Wallberg A."/>
        </authorList>
    </citation>
    <scope>NUCLEOTIDE SEQUENCE [LARGE SCALE GENOMIC DNA]</scope>
</reference>
<dbReference type="Proteomes" id="UP001497623">
    <property type="component" value="Unassembled WGS sequence"/>
</dbReference>
<dbReference type="AlphaFoldDB" id="A0AAV2SUB9"/>
<organism evidence="1 2">
    <name type="scientific">Meganyctiphanes norvegica</name>
    <name type="common">Northern krill</name>
    <name type="synonym">Thysanopoda norvegica</name>
    <dbReference type="NCBI Taxonomy" id="48144"/>
    <lineage>
        <taxon>Eukaryota</taxon>
        <taxon>Metazoa</taxon>
        <taxon>Ecdysozoa</taxon>
        <taxon>Arthropoda</taxon>
        <taxon>Crustacea</taxon>
        <taxon>Multicrustacea</taxon>
        <taxon>Malacostraca</taxon>
        <taxon>Eumalacostraca</taxon>
        <taxon>Eucarida</taxon>
        <taxon>Euphausiacea</taxon>
        <taxon>Euphausiidae</taxon>
        <taxon>Meganyctiphanes</taxon>
    </lineage>
</organism>
<name>A0AAV2SUB9_MEGNR</name>
<protein>
    <submittedName>
        <fullName evidence="1">Uncharacterized protein</fullName>
    </submittedName>
</protein>
<sequence length="194" mass="22798">MKTITQYEAYKLWKDNKWSIVRASKEISEICGLKNSKGVNGKIYRLLQKLEKERTRACSRGRLRSHWEVKAKEIVLLELDKFPLDQYYYTGSEVVVFDFDHSNMMKTEPFEDMTIIKEENEQPSFESEINNSSNQVQIKEESIFTEPFEVSHESTDIFASTSNVYSAMKQETNYNGCFDRSNIKTNNFFDDLMD</sequence>
<dbReference type="EMBL" id="CAXKWB010132448">
    <property type="protein sequence ID" value="CAL4242966.1"/>
    <property type="molecule type" value="Genomic_DNA"/>
</dbReference>